<feature type="transmembrane region" description="Helical" evidence="1">
    <location>
        <begin position="193"/>
        <end position="213"/>
    </location>
</feature>
<reference evidence="2 3" key="1">
    <citation type="journal article" date="2019" name="Int. J. Syst. Evol. Microbiol.">
        <title>The Global Catalogue of Microorganisms (GCM) 10K type strain sequencing project: providing services to taxonomists for standard genome sequencing and annotation.</title>
        <authorList>
            <consortium name="The Broad Institute Genomics Platform"/>
            <consortium name="The Broad Institute Genome Sequencing Center for Infectious Disease"/>
            <person name="Wu L."/>
            <person name="Ma J."/>
        </authorList>
    </citation>
    <scope>NUCLEOTIDE SEQUENCE [LARGE SCALE GENOMIC DNA]</scope>
    <source>
        <strain evidence="2 3">CGMCC 1.12124</strain>
    </source>
</reference>
<keyword evidence="1" id="KW-1133">Transmembrane helix</keyword>
<keyword evidence="1" id="KW-0812">Transmembrane</keyword>
<evidence type="ECO:0000313" key="3">
    <source>
        <dbReference type="Proteomes" id="UP001596118"/>
    </source>
</evidence>
<protein>
    <submittedName>
        <fullName evidence="2">DUF6498-containing protein</fullName>
    </submittedName>
</protein>
<dbReference type="InterPro" id="IPR045466">
    <property type="entry name" value="DUF6498"/>
</dbReference>
<feature type="transmembrane region" description="Helical" evidence="1">
    <location>
        <begin position="167"/>
        <end position="187"/>
    </location>
</feature>
<feature type="transmembrane region" description="Helical" evidence="1">
    <location>
        <begin position="442"/>
        <end position="462"/>
    </location>
</feature>
<evidence type="ECO:0000313" key="2">
    <source>
        <dbReference type="EMBL" id="MFC5278458.1"/>
    </source>
</evidence>
<gene>
    <name evidence="2" type="ORF">ACFPM1_06765</name>
</gene>
<feature type="transmembrane region" description="Helical" evidence="1">
    <location>
        <begin position="40"/>
        <end position="60"/>
    </location>
</feature>
<feature type="transmembrane region" description="Helical" evidence="1">
    <location>
        <begin position="101"/>
        <end position="122"/>
    </location>
</feature>
<organism evidence="2 3">
    <name type="scientific">Halorubrum rubrum</name>
    <dbReference type="NCBI Taxonomy" id="1126240"/>
    <lineage>
        <taxon>Archaea</taxon>
        <taxon>Methanobacteriati</taxon>
        <taxon>Methanobacteriota</taxon>
        <taxon>Stenosarchaea group</taxon>
        <taxon>Halobacteria</taxon>
        <taxon>Halobacteriales</taxon>
        <taxon>Haloferacaceae</taxon>
        <taxon>Halorubrum</taxon>
    </lineage>
</organism>
<sequence>MYVVPSIQSSRSLPSPILIGANLVPLVGVVAWGWDLWSLLIIYWIEAFSTVLLGVAKALFAERGSPEVVGQIEPLHELREKRGGWRPRLGWPPIYPRNIPFGVSMLGTWTLTVIPPSALYWLSVDHTTVPSINLLLGIGALVIAHGSEFIVEYLGRQEYTDVSAREILRTPAQLTFAVMFLAMLGAAGGQEMGFTLLVGIVGAKTILAISNVSTGRFGGTVRRFVERLGDDDLSRPQPELDLPTESVQARVTVNPKSVLLGSFSAIGLGFANRVGILVVFGFIAAVGTGHMVWITLGLGVILTIAGVRVLSYYLRYGTIEYQRRGEALVAYDTLLEAPQWVVSIRSGAQFSIQNAIPDRIFGTGTLTISGVDTVPSDEAQFGPVTDLDQAIETLDLPVRREERPSRDTAVIAASIGLILCFGAVPVGLLFTSQVSQTEAFGILAAFGPFFLIPIGALLWAALSRI</sequence>
<proteinExistence type="predicted"/>
<keyword evidence="3" id="KW-1185">Reference proteome</keyword>
<dbReference type="AlphaFoldDB" id="A0ABD5R0G2"/>
<feature type="transmembrane region" description="Helical" evidence="1">
    <location>
        <begin position="291"/>
        <end position="314"/>
    </location>
</feature>
<comment type="caution">
    <text evidence="2">The sequence shown here is derived from an EMBL/GenBank/DDBJ whole genome shotgun (WGS) entry which is preliminary data.</text>
</comment>
<keyword evidence="1" id="KW-0472">Membrane</keyword>
<accession>A0ABD5R0G2</accession>
<feature type="transmembrane region" description="Helical" evidence="1">
    <location>
        <begin position="134"/>
        <end position="155"/>
    </location>
</feature>
<dbReference type="Pfam" id="PF20108">
    <property type="entry name" value="DUF6498"/>
    <property type="match status" value="1"/>
</dbReference>
<feature type="transmembrane region" description="Helical" evidence="1">
    <location>
        <begin position="258"/>
        <end position="285"/>
    </location>
</feature>
<dbReference type="RefSeq" id="WP_256412087.1">
    <property type="nucleotide sequence ID" value="NZ_JANHDM010000008.1"/>
</dbReference>
<evidence type="ECO:0000256" key="1">
    <source>
        <dbReference type="SAM" id="Phobius"/>
    </source>
</evidence>
<feature type="transmembrane region" description="Helical" evidence="1">
    <location>
        <begin position="409"/>
        <end position="430"/>
    </location>
</feature>
<feature type="transmembrane region" description="Helical" evidence="1">
    <location>
        <begin position="12"/>
        <end position="34"/>
    </location>
</feature>
<dbReference type="Proteomes" id="UP001596118">
    <property type="component" value="Unassembled WGS sequence"/>
</dbReference>
<dbReference type="EMBL" id="JBHSKY010000007">
    <property type="protein sequence ID" value="MFC5278458.1"/>
    <property type="molecule type" value="Genomic_DNA"/>
</dbReference>
<name>A0ABD5R0G2_9EURY</name>